<proteinExistence type="predicted"/>
<evidence type="ECO:0000259" key="2">
    <source>
        <dbReference type="Pfam" id="PF01558"/>
    </source>
</evidence>
<dbReference type="EMBL" id="CP009516">
    <property type="protein sequence ID" value="AKB79064.1"/>
    <property type="molecule type" value="Genomic_DNA"/>
</dbReference>
<dbReference type="SUPFAM" id="SSF53323">
    <property type="entry name" value="Pyruvate-ferredoxin oxidoreductase, PFOR, domain III"/>
    <property type="match status" value="1"/>
</dbReference>
<dbReference type="InterPro" id="IPR002869">
    <property type="entry name" value="Pyrv_flavodox_OxRed_cen"/>
</dbReference>
<dbReference type="STRING" id="1434110.MSHOH_2581"/>
<evidence type="ECO:0000313" key="3">
    <source>
        <dbReference type="EMBL" id="AKB79064.1"/>
    </source>
</evidence>
<dbReference type="Gene3D" id="3.40.920.10">
    <property type="entry name" value="Pyruvate-ferredoxin oxidoreductase, PFOR, domain III"/>
    <property type="match status" value="1"/>
</dbReference>
<dbReference type="Pfam" id="PF01558">
    <property type="entry name" value="POR"/>
    <property type="match status" value="1"/>
</dbReference>
<dbReference type="InterPro" id="IPR052198">
    <property type="entry name" value="IorB_Oxidoreductase"/>
</dbReference>
<sequence length="225" mass="23969">MKGEGTRVERTKPDGKKYDILIAGVGGQGVVLASRMLALTAIKTGFHVSTAETIGMSQREGSVSSHVRIGDEISGSLIPAGKADLLIGLEPAETVRNLPFLKKNGKVIVNSHTIPPASKPPGSPEYDPEALLSFLEAHFPGMICLDFTRLAEEVGTYRAANVAMLGAAAGMDILPFSRETIMAVLETEIPEKHRAVNRAVFEGAIEKIKLISAPLNGEQKVKSNV</sequence>
<dbReference type="PANTHER" id="PTHR43854">
    <property type="entry name" value="INDOLEPYRUVATE OXIDOREDUCTASE SUBUNIT IORB"/>
    <property type="match status" value="1"/>
</dbReference>
<dbReference type="OrthoDB" id="53326at2157"/>
<feature type="domain" description="Pyruvate/ketoisovalerate oxidoreductase catalytic" evidence="2">
    <location>
        <begin position="26"/>
        <end position="205"/>
    </location>
</feature>
<dbReference type="PATRIC" id="fig|1434110.4.peg.3320"/>
<keyword evidence="3" id="KW-0670">Pyruvate</keyword>
<protein>
    <submittedName>
        <fullName evidence="3">Indolepyruvate oxidoreductase subunit IorB</fullName>
        <ecNumber evidence="3">1.2.7.8</ecNumber>
    </submittedName>
</protein>
<keyword evidence="4" id="KW-1185">Reference proteome</keyword>
<dbReference type="KEGG" id="mhor:MSHOH_2581"/>
<dbReference type="EC" id="1.2.7.8" evidence="3"/>
<evidence type="ECO:0000313" key="4">
    <source>
        <dbReference type="Proteomes" id="UP000033101"/>
    </source>
</evidence>
<accession>A0A0E3SB91</accession>
<dbReference type="Proteomes" id="UP000033101">
    <property type="component" value="Chromosome"/>
</dbReference>
<dbReference type="InterPro" id="IPR019752">
    <property type="entry name" value="Pyrv/ketoisovalerate_OxRed_cat"/>
</dbReference>
<dbReference type="NCBIfam" id="NF004917">
    <property type="entry name" value="PRK06274.1-3"/>
    <property type="match status" value="1"/>
</dbReference>
<dbReference type="PANTHER" id="PTHR43854:SF1">
    <property type="entry name" value="INDOLEPYRUVATE OXIDOREDUCTASE SUBUNIT IORB"/>
    <property type="match status" value="1"/>
</dbReference>
<name>A0A0E3SB91_9EURY</name>
<evidence type="ECO:0000256" key="1">
    <source>
        <dbReference type="ARBA" id="ARBA00023002"/>
    </source>
</evidence>
<reference evidence="3 4" key="1">
    <citation type="submission" date="2014-07" db="EMBL/GenBank/DDBJ databases">
        <title>Methanogenic archaea and the global carbon cycle.</title>
        <authorList>
            <person name="Henriksen J.R."/>
            <person name="Luke J."/>
            <person name="Reinhart S."/>
            <person name="Benedict M.N."/>
            <person name="Youngblut N.D."/>
            <person name="Metcalf M.E."/>
            <person name="Whitaker R.J."/>
            <person name="Metcalf W.W."/>
        </authorList>
    </citation>
    <scope>NUCLEOTIDE SEQUENCE [LARGE SCALE GENOMIC DNA]</scope>
    <source>
        <strain evidence="3 4">HB-1</strain>
    </source>
</reference>
<dbReference type="RefSeq" id="WP_048140450.1">
    <property type="nucleotide sequence ID" value="NZ_CP009516.1"/>
</dbReference>
<dbReference type="GeneID" id="24831875"/>
<keyword evidence="1 3" id="KW-0560">Oxidoreductase</keyword>
<dbReference type="GO" id="GO:0043805">
    <property type="term" value="F:indolepyruvate ferredoxin oxidoreductase activity"/>
    <property type="evidence" value="ECO:0007669"/>
    <property type="project" value="UniProtKB-EC"/>
</dbReference>
<dbReference type="HOGENOM" id="CLU_087284_1_1_2"/>
<organism evidence="3 4">
    <name type="scientific">Methanosarcina horonobensis HB-1 = JCM 15518</name>
    <dbReference type="NCBI Taxonomy" id="1434110"/>
    <lineage>
        <taxon>Archaea</taxon>
        <taxon>Methanobacteriati</taxon>
        <taxon>Methanobacteriota</taxon>
        <taxon>Stenosarchaea group</taxon>
        <taxon>Methanomicrobia</taxon>
        <taxon>Methanosarcinales</taxon>
        <taxon>Methanosarcinaceae</taxon>
        <taxon>Methanosarcina</taxon>
    </lineage>
</organism>
<gene>
    <name evidence="3" type="ORF">MSHOH_2581</name>
</gene>
<dbReference type="AlphaFoldDB" id="A0A0E3SB91"/>